<proteinExistence type="predicted"/>
<organism evidence="1 2">
    <name type="scientific">Romanomermis culicivorax</name>
    <name type="common">Nematode worm</name>
    <dbReference type="NCBI Taxonomy" id="13658"/>
    <lineage>
        <taxon>Eukaryota</taxon>
        <taxon>Metazoa</taxon>
        <taxon>Ecdysozoa</taxon>
        <taxon>Nematoda</taxon>
        <taxon>Enoplea</taxon>
        <taxon>Dorylaimia</taxon>
        <taxon>Mermithida</taxon>
        <taxon>Mermithoidea</taxon>
        <taxon>Mermithidae</taxon>
        <taxon>Romanomermis</taxon>
    </lineage>
</organism>
<dbReference type="AlphaFoldDB" id="A0A915IEJ4"/>
<reference evidence="2" key="1">
    <citation type="submission" date="2022-11" db="UniProtKB">
        <authorList>
            <consortium name="WormBaseParasite"/>
        </authorList>
    </citation>
    <scope>IDENTIFICATION</scope>
</reference>
<sequence>MRRVSEKNFFEKKSICFLQGLPLKFWAIDDPPRQKKSLDSPDLGASLYKSSDGFKSICLKTIRSYSDAQFTTI</sequence>
<keyword evidence="1" id="KW-1185">Reference proteome</keyword>
<protein>
    <submittedName>
        <fullName evidence="2">Uncharacterized protein</fullName>
    </submittedName>
</protein>
<accession>A0A915IEJ4</accession>
<name>A0A915IEJ4_ROMCU</name>
<evidence type="ECO:0000313" key="2">
    <source>
        <dbReference type="WBParaSite" id="nRc.2.0.1.t12605-RA"/>
    </source>
</evidence>
<dbReference type="Proteomes" id="UP000887565">
    <property type="component" value="Unplaced"/>
</dbReference>
<dbReference type="WBParaSite" id="nRc.2.0.1.t12605-RA">
    <property type="protein sequence ID" value="nRc.2.0.1.t12605-RA"/>
    <property type="gene ID" value="nRc.2.0.1.g12605"/>
</dbReference>
<evidence type="ECO:0000313" key="1">
    <source>
        <dbReference type="Proteomes" id="UP000887565"/>
    </source>
</evidence>